<feature type="transmembrane region" description="Helical" evidence="2">
    <location>
        <begin position="12"/>
        <end position="34"/>
    </location>
</feature>
<dbReference type="PANTHER" id="PTHR19444:SF13">
    <property type="entry name" value="PROTEIN UNC-93 HOMOLOG A"/>
    <property type="match status" value="1"/>
</dbReference>
<reference evidence="3" key="2">
    <citation type="journal article" date="2008" name="Genome Biol.">
        <title>Improved genome assembly and evidence-based global gene model set for the chordate Ciona intestinalis: new insight into intron and operon populations.</title>
        <authorList>
            <person name="Satou Y."/>
            <person name="Mineta K."/>
            <person name="Ogasawara M."/>
            <person name="Sasakura Y."/>
            <person name="Shoguchi E."/>
            <person name="Ueno K."/>
            <person name="Yamada L."/>
            <person name="Matsumoto J."/>
            <person name="Wasserscheid J."/>
            <person name="Dewar K."/>
            <person name="Wiley G.B."/>
            <person name="Macmil S.L."/>
            <person name="Roe B.A."/>
            <person name="Zeller R.W."/>
            <person name="Hastings K.E."/>
            <person name="Lemaire P."/>
            <person name="Lindquist E."/>
            <person name="Endo T."/>
            <person name="Hotta K."/>
            <person name="Inaba K."/>
        </authorList>
    </citation>
    <scope>NUCLEOTIDE SEQUENCE [LARGE SCALE GENOMIC DNA]</scope>
    <source>
        <strain evidence="3">wild type</strain>
    </source>
</reference>
<evidence type="ECO:0000313" key="3">
    <source>
        <dbReference type="Ensembl" id="ENSCINP00000024783.1"/>
    </source>
</evidence>
<evidence type="ECO:0000313" key="4">
    <source>
        <dbReference type="Proteomes" id="UP000008144"/>
    </source>
</evidence>
<dbReference type="EMBL" id="EAAA01001987">
    <property type="status" value="NOT_ANNOTATED_CDS"/>
    <property type="molecule type" value="Genomic_DNA"/>
</dbReference>
<sequence length="161" mass="17944">MITFKICAFQLGLATGVYGAFSIFGTFFGGHVLYRVGRLKYAIAVACWHLGTFLCSNFWQPHPNNTWVVYLLGAFIGFGFGIKSNMLEGLTAHYFRGTEGVAFTLKSCIMNLGIVAGTAWSTSLCVYVKIYILIGFLLFSLVCFFIAEKLFLKQKERLTSI</sequence>
<reference evidence="3" key="3">
    <citation type="submission" date="2025-08" db="UniProtKB">
        <authorList>
            <consortium name="Ensembl"/>
        </authorList>
    </citation>
    <scope>IDENTIFICATION</scope>
</reference>
<organism evidence="3 4">
    <name type="scientific">Ciona intestinalis</name>
    <name type="common">Transparent sea squirt</name>
    <name type="synonym">Ascidia intestinalis</name>
    <dbReference type="NCBI Taxonomy" id="7719"/>
    <lineage>
        <taxon>Eukaryota</taxon>
        <taxon>Metazoa</taxon>
        <taxon>Chordata</taxon>
        <taxon>Tunicata</taxon>
        <taxon>Ascidiacea</taxon>
        <taxon>Phlebobranchia</taxon>
        <taxon>Cionidae</taxon>
        <taxon>Ciona</taxon>
    </lineage>
</organism>
<dbReference type="Pfam" id="PF07690">
    <property type="entry name" value="MFS_1"/>
    <property type="match status" value="1"/>
</dbReference>
<feature type="transmembrane region" description="Helical" evidence="2">
    <location>
        <begin position="65"/>
        <end position="82"/>
    </location>
</feature>
<dbReference type="Gene3D" id="1.20.1250.20">
    <property type="entry name" value="MFS general substrate transporter like domains"/>
    <property type="match status" value="1"/>
</dbReference>
<protein>
    <recommendedName>
        <fullName evidence="5">Major facilitator superfamily (MFS) profile domain-containing protein</fullName>
    </recommendedName>
</protein>
<feature type="transmembrane region" description="Helical" evidence="2">
    <location>
        <begin position="103"/>
        <end position="120"/>
    </location>
</feature>
<keyword evidence="2" id="KW-0472">Membrane</keyword>
<evidence type="ECO:0008006" key="5">
    <source>
        <dbReference type="Google" id="ProtNLM"/>
    </source>
</evidence>
<feature type="transmembrane region" description="Helical" evidence="2">
    <location>
        <begin position="126"/>
        <end position="147"/>
    </location>
</feature>
<dbReference type="Ensembl" id="ENSCINT00000025029.1">
    <property type="protein sequence ID" value="ENSCINP00000024783.1"/>
    <property type="gene ID" value="ENSCING00000013521.1"/>
</dbReference>
<dbReference type="InterPro" id="IPR051951">
    <property type="entry name" value="UNC-93_regulatory"/>
</dbReference>
<dbReference type="SUPFAM" id="SSF103473">
    <property type="entry name" value="MFS general substrate transporter"/>
    <property type="match status" value="1"/>
</dbReference>
<keyword evidence="2" id="KW-1133">Transmembrane helix</keyword>
<accession>F7B119</accession>
<keyword evidence="2" id="KW-0812">Transmembrane</keyword>
<evidence type="ECO:0000256" key="1">
    <source>
        <dbReference type="ARBA" id="ARBA00009172"/>
    </source>
</evidence>
<dbReference type="PANTHER" id="PTHR19444">
    <property type="entry name" value="UNC-93 RELATED"/>
    <property type="match status" value="1"/>
</dbReference>
<evidence type="ECO:0000256" key="2">
    <source>
        <dbReference type="SAM" id="Phobius"/>
    </source>
</evidence>
<dbReference type="Proteomes" id="UP000008144">
    <property type="component" value="Chromosome 4"/>
</dbReference>
<dbReference type="InParanoid" id="F7B119"/>
<name>F7B119_CIOIN</name>
<proteinExistence type="inferred from homology"/>
<comment type="similarity">
    <text evidence="1">Belongs to the unc-93 family.</text>
</comment>
<dbReference type="HOGENOM" id="CLU_108648_0_0_1"/>
<reference evidence="3" key="4">
    <citation type="submission" date="2025-09" db="UniProtKB">
        <authorList>
            <consortium name="Ensembl"/>
        </authorList>
    </citation>
    <scope>IDENTIFICATION</scope>
</reference>
<dbReference type="GeneTree" id="ENSGT00530000063359"/>
<keyword evidence="4" id="KW-1185">Reference proteome</keyword>
<reference evidence="4" key="1">
    <citation type="journal article" date="2002" name="Science">
        <title>The draft genome of Ciona intestinalis: insights into chordate and vertebrate origins.</title>
        <authorList>
            <person name="Dehal P."/>
            <person name="Satou Y."/>
            <person name="Campbell R.K."/>
            <person name="Chapman J."/>
            <person name="Degnan B."/>
            <person name="De Tomaso A."/>
            <person name="Davidson B."/>
            <person name="Di Gregorio A."/>
            <person name="Gelpke M."/>
            <person name="Goodstein D.M."/>
            <person name="Harafuji N."/>
            <person name="Hastings K.E."/>
            <person name="Ho I."/>
            <person name="Hotta K."/>
            <person name="Huang W."/>
            <person name="Kawashima T."/>
            <person name="Lemaire P."/>
            <person name="Martinez D."/>
            <person name="Meinertzhagen I.A."/>
            <person name="Necula S."/>
            <person name="Nonaka M."/>
            <person name="Putnam N."/>
            <person name="Rash S."/>
            <person name="Saiga H."/>
            <person name="Satake M."/>
            <person name="Terry A."/>
            <person name="Yamada L."/>
            <person name="Wang H.G."/>
            <person name="Awazu S."/>
            <person name="Azumi K."/>
            <person name="Boore J."/>
            <person name="Branno M."/>
            <person name="Chin-Bow S."/>
            <person name="DeSantis R."/>
            <person name="Doyle S."/>
            <person name="Francino P."/>
            <person name="Keys D.N."/>
            <person name="Haga S."/>
            <person name="Hayashi H."/>
            <person name="Hino K."/>
            <person name="Imai K.S."/>
            <person name="Inaba K."/>
            <person name="Kano S."/>
            <person name="Kobayashi K."/>
            <person name="Kobayashi M."/>
            <person name="Lee B.I."/>
            <person name="Makabe K.W."/>
            <person name="Manohar C."/>
            <person name="Matassi G."/>
            <person name="Medina M."/>
            <person name="Mochizuki Y."/>
            <person name="Mount S."/>
            <person name="Morishita T."/>
            <person name="Miura S."/>
            <person name="Nakayama A."/>
            <person name="Nishizaka S."/>
            <person name="Nomoto H."/>
            <person name="Ohta F."/>
            <person name="Oishi K."/>
            <person name="Rigoutsos I."/>
            <person name="Sano M."/>
            <person name="Sasaki A."/>
            <person name="Sasakura Y."/>
            <person name="Shoguchi E."/>
            <person name="Shin-i T."/>
            <person name="Spagnuolo A."/>
            <person name="Stainier D."/>
            <person name="Suzuki M.M."/>
            <person name="Tassy O."/>
            <person name="Takatori N."/>
            <person name="Tokuoka M."/>
            <person name="Yagi K."/>
            <person name="Yoshizaki F."/>
            <person name="Wada S."/>
            <person name="Zhang C."/>
            <person name="Hyatt P.D."/>
            <person name="Larimer F."/>
            <person name="Detter C."/>
            <person name="Doggett N."/>
            <person name="Glavina T."/>
            <person name="Hawkins T."/>
            <person name="Richardson P."/>
            <person name="Lucas S."/>
            <person name="Kohara Y."/>
            <person name="Levine M."/>
            <person name="Satoh N."/>
            <person name="Rokhsar D.S."/>
        </authorList>
    </citation>
    <scope>NUCLEOTIDE SEQUENCE [LARGE SCALE GENOMIC DNA]</scope>
</reference>
<dbReference type="InterPro" id="IPR011701">
    <property type="entry name" value="MFS"/>
</dbReference>
<dbReference type="GO" id="GO:0022857">
    <property type="term" value="F:transmembrane transporter activity"/>
    <property type="evidence" value="ECO:0007669"/>
    <property type="project" value="InterPro"/>
</dbReference>
<dbReference type="AlphaFoldDB" id="F7B119"/>
<dbReference type="InterPro" id="IPR036259">
    <property type="entry name" value="MFS_trans_sf"/>
</dbReference>